<evidence type="ECO:0000313" key="2">
    <source>
        <dbReference type="EMBL" id="GJJ06409.1"/>
    </source>
</evidence>
<reference evidence="2" key="1">
    <citation type="submission" date="2021-10" db="EMBL/GenBank/DDBJ databases">
        <title>De novo Genome Assembly of Clathrus columnatus (Basidiomycota, Fungi) Using Illumina and Nanopore Sequence Data.</title>
        <authorList>
            <person name="Ogiso-Tanaka E."/>
            <person name="Itagaki H."/>
            <person name="Hosoya T."/>
            <person name="Hosaka K."/>
        </authorList>
    </citation>
    <scope>NUCLEOTIDE SEQUENCE</scope>
    <source>
        <strain evidence="2">MO-923</strain>
    </source>
</reference>
<evidence type="ECO:0000313" key="3">
    <source>
        <dbReference type="Proteomes" id="UP001050691"/>
    </source>
</evidence>
<dbReference type="InterPro" id="IPR024603">
    <property type="entry name" value="COG_complex_COG2_C"/>
</dbReference>
<name>A0AAV4ZZG4_9AGAM</name>
<dbReference type="GO" id="GO:0016020">
    <property type="term" value="C:membrane"/>
    <property type="evidence" value="ECO:0007669"/>
    <property type="project" value="InterPro"/>
</dbReference>
<dbReference type="Proteomes" id="UP001050691">
    <property type="component" value="Unassembled WGS sequence"/>
</dbReference>
<proteinExistence type="predicted"/>
<accession>A0AAV4ZZG4</accession>
<organism evidence="2 3">
    <name type="scientific">Clathrus columnatus</name>
    <dbReference type="NCBI Taxonomy" id="1419009"/>
    <lineage>
        <taxon>Eukaryota</taxon>
        <taxon>Fungi</taxon>
        <taxon>Dikarya</taxon>
        <taxon>Basidiomycota</taxon>
        <taxon>Agaricomycotina</taxon>
        <taxon>Agaricomycetes</taxon>
        <taxon>Phallomycetidae</taxon>
        <taxon>Phallales</taxon>
        <taxon>Clathraceae</taxon>
        <taxon>Clathrus</taxon>
    </lineage>
</organism>
<comment type="caution">
    <text evidence="2">The sequence shown here is derived from an EMBL/GenBank/DDBJ whole genome shotgun (WGS) entry which is preliminary data.</text>
</comment>
<dbReference type="GO" id="GO:0006891">
    <property type="term" value="P:intra-Golgi vesicle-mediated transport"/>
    <property type="evidence" value="ECO:0007669"/>
    <property type="project" value="TreeGrafter"/>
</dbReference>
<keyword evidence="3" id="KW-1185">Reference proteome</keyword>
<dbReference type="GO" id="GO:0017119">
    <property type="term" value="C:Golgi transport complex"/>
    <property type="evidence" value="ECO:0007669"/>
    <property type="project" value="TreeGrafter"/>
</dbReference>
<dbReference type="PANTHER" id="PTHR12961:SF0">
    <property type="entry name" value="CONSERVED OLIGOMERIC GOLGI COMPLEX SUBUNIT 2"/>
    <property type="match status" value="1"/>
</dbReference>
<dbReference type="GO" id="GO:0015031">
    <property type="term" value="P:protein transport"/>
    <property type="evidence" value="ECO:0007669"/>
    <property type="project" value="InterPro"/>
</dbReference>
<evidence type="ECO:0000259" key="1">
    <source>
        <dbReference type="Pfam" id="PF12022"/>
    </source>
</evidence>
<feature type="domain" description="COG complex component COG2 C-terminal" evidence="1">
    <location>
        <begin position="7"/>
        <end position="201"/>
    </location>
</feature>
<dbReference type="AlphaFoldDB" id="A0AAV4ZZG4"/>
<dbReference type="PANTHER" id="PTHR12961">
    <property type="entry name" value="CONSERVED OLIGOMERIC GOLGI COMPLEX COMPONENT 2"/>
    <property type="match status" value="1"/>
</dbReference>
<dbReference type="EMBL" id="BPWL01000001">
    <property type="protein sequence ID" value="GJJ06409.1"/>
    <property type="molecule type" value="Genomic_DNA"/>
</dbReference>
<sequence length="254" mass="28373">MPVAPADTSNENIAIEDITLSQCGVVVSDIKTLERRVIEFWTTHISVILSESEEEPSSSLVILKQSFKRALGLIPILGGHVISILTRRCCENLVAVRSVPSQYRALPNKRMPVAPSPFISDVLKPIRTFLTIHDSLKDNPGSQWITEIFRAICTRKTEESLRRLKRGKISAFPLFGSSKTSSQDVDGKEEERVRAQMILDVTALGNDARELGVDINQDNCFQELKAMASVVGKFFSRICEQIKYDDVTIQDIPL</sequence>
<dbReference type="InterPro" id="IPR009316">
    <property type="entry name" value="COG2"/>
</dbReference>
<dbReference type="GO" id="GO:0007030">
    <property type="term" value="P:Golgi organization"/>
    <property type="evidence" value="ECO:0007669"/>
    <property type="project" value="InterPro"/>
</dbReference>
<dbReference type="Pfam" id="PF12022">
    <property type="entry name" value="COG2_C"/>
    <property type="match status" value="1"/>
</dbReference>
<protein>
    <recommendedName>
        <fullName evidence="1">COG complex component COG2 C-terminal domain-containing protein</fullName>
    </recommendedName>
</protein>
<gene>
    <name evidence="2" type="ORF">Clacol_000600</name>
</gene>